<evidence type="ECO:0000259" key="3">
    <source>
        <dbReference type="PROSITE" id="PS51532"/>
    </source>
</evidence>
<comment type="similarity">
    <text evidence="1">Belongs to the PITHD1 family.</text>
</comment>
<proteinExistence type="inferred from homology"/>
<dbReference type="InterPro" id="IPR010400">
    <property type="entry name" value="PITH_dom"/>
</dbReference>
<evidence type="ECO:0000256" key="1">
    <source>
        <dbReference type="ARBA" id="ARBA00025788"/>
    </source>
</evidence>
<feature type="compositionally biased region" description="Basic residues" evidence="2">
    <location>
        <begin position="1"/>
        <end position="11"/>
    </location>
</feature>
<dbReference type="InParanoid" id="A0A1D2VN24"/>
<dbReference type="GO" id="GO:0005737">
    <property type="term" value="C:cytoplasm"/>
    <property type="evidence" value="ECO:0007669"/>
    <property type="project" value="UniProtKB-ARBA"/>
</dbReference>
<dbReference type="InterPro" id="IPR008979">
    <property type="entry name" value="Galactose-bd-like_sf"/>
</dbReference>
<dbReference type="Pfam" id="PF06201">
    <property type="entry name" value="PITH"/>
    <property type="match status" value="1"/>
</dbReference>
<name>A0A1D2VN24_9ASCO</name>
<dbReference type="PANTHER" id="PTHR12175">
    <property type="entry name" value="AD039 HT014 THIOREDOXIN FAMILY TRP26"/>
    <property type="match status" value="1"/>
</dbReference>
<protein>
    <submittedName>
        <fullName evidence="4">DUF1000-domain-containing protein</fullName>
    </submittedName>
</protein>
<gene>
    <name evidence="4" type="ORF">ASCRUDRAFT_74414</name>
</gene>
<feature type="domain" description="PITH" evidence="3">
    <location>
        <begin position="15"/>
        <end position="233"/>
    </location>
</feature>
<feature type="compositionally biased region" description="Acidic residues" evidence="2">
    <location>
        <begin position="194"/>
        <end position="203"/>
    </location>
</feature>
<dbReference type="InterPro" id="IPR045099">
    <property type="entry name" value="PITH1-like"/>
</dbReference>
<dbReference type="EMBL" id="KV454476">
    <property type="protein sequence ID" value="ODV62984.1"/>
    <property type="molecule type" value="Genomic_DNA"/>
</dbReference>
<dbReference type="AlphaFoldDB" id="A0A1D2VN24"/>
<feature type="region of interest" description="Disordered" evidence="2">
    <location>
        <begin position="1"/>
        <end position="20"/>
    </location>
</feature>
<evidence type="ECO:0000313" key="5">
    <source>
        <dbReference type="Proteomes" id="UP000095038"/>
    </source>
</evidence>
<organism evidence="4 5">
    <name type="scientific">Ascoidea rubescens DSM 1968</name>
    <dbReference type="NCBI Taxonomy" id="1344418"/>
    <lineage>
        <taxon>Eukaryota</taxon>
        <taxon>Fungi</taxon>
        <taxon>Dikarya</taxon>
        <taxon>Ascomycota</taxon>
        <taxon>Saccharomycotina</taxon>
        <taxon>Saccharomycetes</taxon>
        <taxon>Ascoideaceae</taxon>
        <taxon>Ascoidea</taxon>
    </lineage>
</organism>
<dbReference type="PROSITE" id="PS51532">
    <property type="entry name" value="PITH"/>
    <property type="match status" value="1"/>
</dbReference>
<dbReference type="PANTHER" id="PTHR12175:SF1">
    <property type="entry name" value="PITH DOMAIN-CONTAINING PROTEIN 1"/>
    <property type="match status" value="1"/>
</dbReference>
<sequence length="253" mass="28819">MSCHHQHHSHQHHDGPPIPTNASQSLLCQIDLLNLSALNIKQPNDKIKLIFQKSANDDPHSKYNISEYVSSDLDSQIILKIPFNANVKLFSIILRTNGSSKKCPKTIKFFKNRLDLDFDTIDNVKPLYEVTHPLLGYLDNNLNADEAIDENDLTFVEHYLSRRLFTGLTHLTIYFQNSYSDNDDSDSTSNLESDSQDSDSDDEEDLTMYYIELRGDSTALTKNPVITIYEAAANPTDHKAFIKDTKFNSQSNY</sequence>
<dbReference type="GO" id="GO:0005634">
    <property type="term" value="C:nucleus"/>
    <property type="evidence" value="ECO:0007669"/>
    <property type="project" value="TreeGrafter"/>
</dbReference>
<dbReference type="SUPFAM" id="SSF49785">
    <property type="entry name" value="Galactose-binding domain-like"/>
    <property type="match status" value="1"/>
</dbReference>
<dbReference type="RefSeq" id="XP_020049291.1">
    <property type="nucleotide sequence ID" value="XM_020192673.1"/>
</dbReference>
<dbReference type="InterPro" id="IPR037047">
    <property type="entry name" value="PITH_dom_sf"/>
</dbReference>
<keyword evidence="5" id="KW-1185">Reference proteome</keyword>
<dbReference type="OrthoDB" id="2635at2759"/>
<evidence type="ECO:0000256" key="2">
    <source>
        <dbReference type="SAM" id="MobiDB-lite"/>
    </source>
</evidence>
<dbReference type="Gene3D" id="2.60.120.470">
    <property type="entry name" value="PITH domain"/>
    <property type="match status" value="1"/>
</dbReference>
<dbReference type="GeneID" id="30966309"/>
<evidence type="ECO:0000313" key="4">
    <source>
        <dbReference type="EMBL" id="ODV62984.1"/>
    </source>
</evidence>
<reference evidence="5" key="1">
    <citation type="submission" date="2016-05" db="EMBL/GenBank/DDBJ databases">
        <title>Comparative genomics of biotechnologically important yeasts.</title>
        <authorList>
            <consortium name="DOE Joint Genome Institute"/>
            <person name="Riley R."/>
            <person name="Haridas S."/>
            <person name="Wolfe K.H."/>
            <person name="Lopes M.R."/>
            <person name="Hittinger C.T."/>
            <person name="Goker M."/>
            <person name="Salamov A."/>
            <person name="Wisecaver J."/>
            <person name="Long T.M."/>
            <person name="Aerts A.L."/>
            <person name="Barry K."/>
            <person name="Choi C."/>
            <person name="Clum A."/>
            <person name="Coughlan A.Y."/>
            <person name="Deshpande S."/>
            <person name="Douglass A.P."/>
            <person name="Hanson S.J."/>
            <person name="Klenk H.-P."/>
            <person name="Labutti K."/>
            <person name="Lapidus A."/>
            <person name="Lindquist E."/>
            <person name="Lipzen A."/>
            <person name="Meier-Kolthoff J.P."/>
            <person name="Ohm R.A."/>
            <person name="Otillar R.P."/>
            <person name="Pangilinan J."/>
            <person name="Peng Y."/>
            <person name="Rokas A."/>
            <person name="Rosa C.A."/>
            <person name="Scheuner C."/>
            <person name="Sibirny A.A."/>
            <person name="Slot J.C."/>
            <person name="Stielow J.B."/>
            <person name="Sun H."/>
            <person name="Kurtzman C.P."/>
            <person name="Blackwell M."/>
            <person name="Grigoriev I.V."/>
            <person name="Jeffries T.W."/>
        </authorList>
    </citation>
    <scope>NUCLEOTIDE SEQUENCE [LARGE SCALE GENOMIC DNA]</scope>
    <source>
        <strain evidence="5">DSM 1968</strain>
    </source>
</reference>
<accession>A0A1D2VN24</accession>
<feature type="region of interest" description="Disordered" evidence="2">
    <location>
        <begin position="181"/>
        <end position="203"/>
    </location>
</feature>
<dbReference type="Proteomes" id="UP000095038">
    <property type="component" value="Unassembled WGS sequence"/>
</dbReference>